<evidence type="ECO:0000256" key="2">
    <source>
        <dbReference type="SAM" id="SignalP"/>
    </source>
</evidence>
<dbReference type="InterPro" id="IPR029058">
    <property type="entry name" value="AB_hydrolase_fold"/>
</dbReference>
<reference evidence="4 5" key="1">
    <citation type="submission" date="2021-08" db="EMBL/GenBank/DDBJ databases">
        <title>Draft Genome Sequence of Phanerochaete sordida strain YK-624.</title>
        <authorList>
            <person name="Mori T."/>
            <person name="Dohra H."/>
            <person name="Suzuki T."/>
            <person name="Kawagishi H."/>
            <person name="Hirai H."/>
        </authorList>
    </citation>
    <scope>NUCLEOTIDE SEQUENCE [LARGE SCALE GENOMIC DNA]</scope>
    <source>
        <strain evidence="4 5">YK-624</strain>
    </source>
</reference>
<keyword evidence="1 2" id="KW-0732">Signal</keyword>
<evidence type="ECO:0000256" key="1">
    <source>
        <dbReference type="ARBA" id="ARBA00022729"/>
    </source>
</evidence>
<feature type="signal peptide" evidence="2">
    <location>
        <begin position="1"/>
        <end position="22"/>
    </location>
</feature>
<dbReference type="Gene3D" id="3.40.50.1820">
    <property type="entry name" value="alpha/beta hydrolase"/>
    <property type="match status" value="1"/>
</dbReference>
<evidence type="ECO:0000313" key="5">
    <source>
        <dbReference type="Proteomes" id="UP000703269"/>
    </source>
</evidence>
<proteinExistence type="predicted"/>
<evidence type="ECO:0000313" key="4">
    <source>
        <dbReference type="EMBL" id="GJE86814.1"/>
    </source>
</evidence>
<dbReference type="Proteomes" id="UP000703269">
    <property type="component" value="Unassembled WGS sequence"/>
</dbReference>
<gene>
    <name evidence="4" type="ORF">PsYK624_028970</name>
</gene>
<organism evidence="4 5">
    <name type="scientific">Phanerochaete sordida</name>
    <dbReference type="NCBI Taxonomy" id="48140"/>
    <lineage>
        <taxon>Eukaryota</taxon>
        <taxon>Fungi</taxon>
        <taxon>Dikarya</taxon>
        <taxon>Basidiomycota</taxon>
        <taxon>Agaricomycotina</taxon>
        <taxon>Agaricomycetes</taxon>
        <taxon>Polyporales</taxon>
        <taxon>Phanerochaetaceae</taxon>
        <taxon>Phanerochaete</taxon>
    </lineage>
</organism>
<dbReference type="InterPro" id="IPR001375">
    <property type="entry name" value="Peptidase_S9_cat"/>
</dbReference>
<dbReference type="GO" id="GO:0006508">
    <property type="term" value="P:proteolysis"/>
    <property type="evidence" value="ECO:0007669"/>
    <property type="project" value="InterPro"/>
</dbReference>
<dbReference type="GO" id="GO:0008236">
    <property type="term" value="F:serine-type peptidase activity"/>
    <property type="evidence" value="ECO:0007669"/>
    <property type="project" value="InterPro"/>
</dbReference>
<sequence>MTTALAVCCALVLAAAVPPVMSSSDAQIPLGQGPNAWRVAISDSWDVLGPFPIHAREQHFLSPSFPLNLSEPIDYGAKWSSAYADTGEVGWSKATSSDGLLEISFPDVRWASLRATEGWAVLQHHAVLRTTITLYPPSERSRFPQDPPQLLVDVIQGSFFAVLPSRSPAELDASAFMPKWHIGNIYAMKASPSNTVALPTVPSLDEPTTYDLFVSGDYEIRLFGDPTVRGSDVPKLSINISARVQPPEPWLQLASDHDVLPTFVSGWAFGDALGVGLRANGDTWTVTRAEVVTGRDSEEVSVALLRETRIEAGQTRVLPLALTQHAAFTRDTLPVALWITRGNGQASTLIVELPVRQIPAWDTDGFEGIVATYLSGGATPTAFVAVPPKEASEEPVAPLLFLHGAGVPVLDLNFWLCAPPRQRHSWLVVPTGRTEWGLDWHGPSTTDAWAALAALPAILSARAEWAPWAYPASTRVVLLGHSNGGQGAWHVAERFPDRVRALVPAAAYMKAQAYVPLLHSRSARFIDPYMRAVLETALTPDDNDLFVSNLVDTPILAIHGGADENVPVWHSRALVDTLKTWNPAANVTFREDPGEPHCYDGAFGDGRTQAFIDASLDAPLALQRPRSFTLTVAIPAESGPLHGFRVLVLWTPGRLARLTVTMGDDGTLAVFSRNVRAIAIHREVLSPETSLSIEGQALPLPHGYASAPYVVARKAADGTWTASTETTIHIQPSGRASAILQSPGALTLVVPDRADGASLSAALRLAHALDVYHKLDSSIVDAREAVALRDGGALDGNVVVLGDARNAFLAETLAAARTAFALRDGRLALEGRVIGRGSSTLFLHPHPTADDAVMMVLFAEDDAALERVLRLFPIRTGITVPDWLVLDSEADAIGAAGVHAAGVWGDGWTMNGGMSSF</sequence>
<dbReference type="AlphaFoldDB" id="A0A9P3L9R7"/>
<dbReference type="InterPro" id="IPR050955">
    <property type="entry name" value="Plant_Biomass_Hydrol_Est"/>
</dbReference>
<comment type="caution">
    <text evidence="4">The sequence shown here is derived from an EMBL/GenBank/DDBJ whole genome shotgun (WGS) entry which is preliminary data.</text>
</comment>
<dbReference type="PANTHER" id="PTHR43037:SF4">
    <property type="entry name" value="PEPTIDASE S9 PROLYL OLIGOPEPTIDASE CATALYTIC DOMAIN-CONTAINING PROTEIN"/>
    <property type="match status" value="1"/>
</dbReference>
<feature type="chain" id="PRO_5040425733" description="Peptidase S9 prolyl oligopeptidase catalytic domain-containing protein" evidence="2">
    <location>
        <begin position="23"/>
        <end position="917"/>
    </location>
</feature>
<dbReference type="PANTHER" id="PTHR43037">
    <property type="entry name" value="UNNAMED PRODUCT-RELATED"/>
    <property type="match status" value="1"/>
</dbReference>
<accession>A0A9P3L9R7</accession>
<dbReference type="OrthoDB" id="449091at2759"/>
<feature type="domain" description="Peptidase S9 prolyl oligopeptidase catalytic" evidence="3">
    <location>
        <begin position="470"/>
        <end position="598"/>
    </location>
</feature>
<dbReference type="SUPFAM" id="SSF53474">
    <property type="entry name" value="alpha/beta-Hydrolases"/>
    <property type="match status" value="1"/>
</dbReference>
<dbReference type="Pfam" id="PF00326">
    <property type="entry name" value="Peptidase_S9"/>
    <property type="match status" value="1"/>
</dbReference>
<dbReference type="EMBL" id="BPQB01000005">
    <property type="protein sequence ID" value="GJE86814.1"/>
    <property type="molecule type" value="Genomic_DNA"/>
</dbReference>
<keyword evidence="5" id="KW-1185">Reference proteome</keyword>
<name>A0A9P3L9R7_9APHY</name>
<protein>
    <recommendedName>
        <fullName evidence="3">Peptidase S9 prolyl oligopeptidase catalytic domain-containing protein</fullName>
    </recommendedName>
</protein>
<evidence type="ECO:0000259" key="3">
    <source>
        <dbReference type="Pfam" id="PF00326"/>
    </source>
</evidence>